<reference evidence="2" key="1">
    <citation type="journal article" date="2019" name="Sci. Rep.">
        <title>Draft genome of Tanacetum cinerariifolium, the natural source of mosquito coil.</title>
        <authorList>
            <person name="Yamashiro T."/>
            <person name="Shiraishi A."/>
            <person name="Satake H."/>
            <person name="Nakayama K."/>
        </authorList>
    </citation>
    <scope>NUCLEOTIDE SEQUENCE</scope>
</reference>
<feature type="compositionally biased region" description="Basic and acidic residues" evidence="1">
    <location>
        <begin position="23"/>
        <end position="33"/>
    </location>
</feature>
<evidence type="ECO:0000313" key="2">
    <source>
        <dbReference type="EMBL" id="GFD50443.1"/>
    </source>
</evidence>
<accession>A0A699WTF1</accession>
<protein>
    <submittedName>
        <fullName evidence="2">Uncharacterized protein</fullName>
    </submittedName>
</protein>
<name>A0A699WTF1_TANCI</name>
<proteinExistence type="predicted"/>
<gene>
    <name evidence="2" type="ORF">Tci_922412</name>
</gene>
<evidence type="ECO:0000256" key="1">
    <source>
        <dbReference type="SAM" id="MobiDB-lite"/>
    </source>
</evidence>
<dbReference type="AlphaFoldDB" id="A0A699WTF1"/>
<comment type="caution">
    <text evidence="2">The sequence shown here is derived from an EMBL/GenBank/DDBJ whole genome shotgun (WGS) entry which is preliminary data.</text>
</comment>
<feature type="non-terminal residue" evidence="2">
    <location>
        <position position="1"/>
    </location>
</feature>
<organism evidence="2">
    <name type="scientific">Tanacetum cinerariifolium</name>
    <name type="common">Dalmatian daisy</name>
    <name type="synonym">Chrysanthemum cinerariifolium</name>
    <dbReference type="NCBI Taxonomy" id="118510"/>
    <lineage>
        <taxon>Eukaryota</taxon>
        <taxon>Viridiplantae</taxon>
        <taxon>Streptophyta</taxon>
        <taxon>Embryophyta</taxon>
        <taxon>Tracheophyta</taxon>
        <taxon>Spermatophyta</taxon>
        <taxon>Magnoliopsida</taxon>
        <taxon>eudicotyledons</taxon>
        <taxon>Gunneridae</taxon>
        <taxon>Pentapetalae</taxon>
        <taxon>asterids</taxon>
        <taxon>campanulids</taxon>
        <taxon>Asterales</taxon>
        <taxon>Asteraceae</taxon>
        <taxon>Asteroideae</taxon>
        <taxon>Anthemideae</taxon>
        <taxon>Anthemidinae</taxon>
        <taxon>Tanacetum</taxon>
    </lineage>
</organism>
<feature type="compositionally biased region" description="Basic and acidic residues" evidence="1">
    <location>
        <begin position="1"/>
        <end position="15"/>
    </location>
</feature>
<dbReference type="EMBL" id="BKCJ011757502">
    <property type="protein sequence ID" value="GFD50443.1"/>
    <property type="molecule type" value="Genomic_DNA"/>
</dbReference>
<sequence length="110" mass="11813">IDDAAFKVKEQESEVHVSPSSSDKIKKDDDKTKRGAKGKSHVELSTGVRNLSEEFSINNTNEVNAANAPITAVRPNSTNCTNSFSDVGPSNTDVSPSFEFCGKSLFVDCS</sequence>
<feature type="region of interest" description="Disordered" evidence="1">
    <location>
        <begin position="1"/>
        <end position="43"/>
    </location>
</feature>